<reference evidence="7 8" key="1">
    <citation type="submission" date="2016-10" db="EMBL/GenBank/DDBJ databases">
        <authorList>
            <person name="de Groot N.N."/>
        </authorList>
    </citation>
    <scope>NUCLEOTIDE SEQUENCE [LARGE SCALE GENOMIC DNA]</scope>
    <source>
        <strain evidence="7 8">DSM 20117</strain>
    </source>
</reference>
<comment type="cofactor">
    <cofactor evidence="1">
        <name>Zn(2+)</name>
        <dbReference type="ChEBI" id="CHEBI:29105"/>
    </cofactor>
</comment>
<dbReference type="InterPro" id="IPR055438">
    <property type="entry name" value="AstE_AspA_cat"/>
</dbReference>
<dbReference type="GO" id="GO:0046872">
    <property type="term" value="F:metal ion binding"/>
    <property type="evidence" value="ECO:0007669"/>
    <property type="project" value="UniProtKB-KW"/>
</dbReference>
<dbReference type="GO" id="GO:0016811">
    <property type="term" value="F:hydrolase activity, acting on carbon-nitrogen (but not peptide) bonds, in linear amides"/>
    <property type="evidence" value="ECO:0007669"/>
    <property type="project" value="InterPro"/>
</dbReference>
<evidence type="ECO:0000313" key="7">
    <source>
        <dbReference type="EMBL" id="SDQ38721.1"/>
    </source>
</evidence>
<dbReference type="PANTHER" id="PTHR37326:SF1">
    <property type="entry name" value="BLL3975 PROTEIN"/>
    <property type="match status" value="1"/>
</dbReference>
<keyword evidence="8" id="KW-1185">Reference proteome</keyword>
<dbReference type="EMBL" id="FNKH01000002">
    <property type="protein sequence ID" value="SDQ38721.1"/>
    <property type="molecule type" value="Genomic_DNA"/>
</dbReference>
<dbReference type="GO" id="GO:0016788">
    <property type="term" value="F:hydrolase activity, acting on ester bonds"/>
    <property type="evidence" value="ECO:0007669"/>
    <property type="project" value="InterPro"/>
</dbReference>
<keyword evidence="2" id="KW-0479">Metal-binding</keyword>
<dbReference type="CDD" id="cd06252">
    <property type="entry name" value="M14_ASTE_ASPA-like"/>
    <property type="match status" value="1"/>
</dbReference>
<keyword evidence="3" id="KW-0378">Hydrolase</keyword>
<dbReference type="PIRSF" id="PIRSF039012">
    <property type="entry name" value="ASP"/>
    <property type="match status" value="1"/>
</dbReference>
<dbReference type="InterPro" id="IPR053138">
    <property type="entry name" value="N-alpha-Ac-DABA_deacetylase"/>
</dbReference>
<dbReference type="SUPFAM" id="SSF53187">
    <property type="entry name" value="Zn-dependent exopeptidases"/>
    <property type="match status" value="1"/>
</dbReference>
<organism evidence="7 8">
    <name type="scientific">Crystallibacter crystallopoietes</name>
    <dbReference type="NCBI Taxonomy" id="37928"/>
    <lineage>
        <taxon>Bacteria</taxon>
        <taxon>Bacillati</taxon>
        <taxon>Actinomycetota</taxon>
        <taxon>Actinomycetes</taxon>
        <taxon>Micrococcales</taxon>
        <taxon>Micrococcaceae</taxon>
        <taxon>Crystallibacter</taxon>
    </lineage>
</organism>
<accession>A0A1H1AGQ1</accession>
<evidence type="ECO:0000256" key="3">
    <source>
        <dbReference type="ARBA" id="ARBA00022801"/>
    </source>
</evidence>
<feature type="domain" description="Succinylglutamate desuccinylase/Aspartoacylase catalytic" evidence="6">
    <location>
        <begin position="62"/>
        <end position="248"/>
    </location>
</feature>
<keyword evidence="4" id="KW-0862">Zinc</keyword>
<evidence type="ECO:0000256" key="5">
    <source>
        <dbReference type="SAM" id="MobiDB-lite"/>
    </source>
</evidence>
<evidence type="ECO:0000313" key="8">
    <source>
        <dbReference type="Proteomes" id="UP000181917"/>
    </source>
</evidence>
<evidence type="ECO:0000256" key="2">
    <source>
        <dbReference type="ARBA" id="ARBA00022723"/>
    </source>
</evidence>
<proteinExistence type="predicted"/>
<dbReference type="InterPro" id="IPR043795">
    <property type="entry name" value="N-alpha-Ac-DABA-like"/>
</dbReference>
<evidence type="ECO:0000256" key="1">
    <source>
        <dbReference type="ARBA" id="ARBA00001947"/>
    </source>
</evidence>
<dbReference type="OrthoDB" id="9782876at2"/>
<dbReference type="Gene3D" id="3.40.630.10">
    <property type="entry name" value="Zn peptidases"/>
    <property type="match status" value="1"/>
</dbReference>
<dbReference type="Proteomes" id="UP000181917">
    <property type="component" value="Unassembled WGS sequence"/>
</dbReference>
<gene>
    <name evidence="7" type="ORF">SAMN04489742_0914</name>
</gene>
<evidence type="ECO:0000256" key="4">
    <source>
        <dbReference type="ARBA" id="ARBA00022833"/>
    </source>
</evidence>
<dbReference type="Pfam" id="PF24827">
    <property type="entry name" value="AstE_AspA_cat"/>
    <property type="match status" value="1"/>
</dbReference>
<dbReference type="PANTHER" id="PTHR37326">
    <property type="entry name" value="BLL3975 PROTEIN"/>
    <property type="match status" value="1"/>
</dbReference>
<protein>
    <submittedName>
        <fullName evidence="7">N-alpha-acetyl-L-2,4-diaminobutyrate deacetylase</fullName>
    </submittedName>
</protein>
<evidence type="ECO:0000259" key="6">
    <source>
        <dbReference type="Pfam" id="PF24827"/>
    </source>
</evidence>
<name>A0A1H1AGQ1_9MICC</name>
<dbReference type="RefSeq" id="WP_083339569.1">
    <property type="nucleotide sequence ID" value="NZ_CP018863.1"/>
</dbReference>
<dbReference type="STRING" id="37928.SAMN04489742_0914"/>
<sequence>MTAGSAVDALQRTSGTSGTALHGIEPGRPGKQLGFAGLSHSDNVYDNGLIPVPVAVISSGTGPTALLVAGTHGDEYEGQVVLHELIRSLQPEQLNGTVVIVPAANAPAVRAGTRVSPIDGGNLNRSYPGQARSGPTDQVADLIAATLLPEADVVIDLHSGGSNSTYLPSMFIYRGPDQQTWERKVSATRAMGLPYVMVVQPRLEPGSLSTAGDDAGVLALSTELGGGGTVDPVILADARRGVRSLLAHMGILAAQPGTEVQPEGTAAEPTWLELVPESPVMATAAGIFEPLVALGQRVRAGDPVARVHAIDDLERGPREYTARVDGVVAILRRPALVALGNYLLHVAPELEAPRH</sequence>
<feature type="region of interest" description="Disordered" evidence="5">
    <location>
        <begin position="1"/>
        <end position="26"/>
    </location>
</feature>
<dbReference type="AlphaFoldDB" id="A0A1H1AGQ1"/>